<gene>
    <name evidence="6" type="ORF">TrCOL_g4680</name>
</gene>
<accession>A0A9W7GI87</accession>
<dbReference type="OrthoDB" id="4349954at2759"/>
<dbReference type="GO" id="GO:0007010">
    <property type="term" value="P:cytoskeleton organization"/>
    <property type="evidence" value="ECO:0007669"/>
    <property type="project" value="InterPro"/>
</dbReference>
<evidence type="ECO:0000256" key="4">
    <source>
        <dbReference type="SAM" id="MobiDB-lite"/>
    </source>
</evidence>
<dbReference type="PANTHER" id="PTHR10192">
    <property type="entry name" value="MOLYBDOPTERIN BIOSYNTHESIS PROTEIN"/>
    <property type="match status" value="1"/>
</dbReference>
<comment type="similarity">
    <text evidence="1">In the C-terminal section; belongs to the MoeA family.</text>
</comment>
<evidence type="ECO:0000259" key="5">
    <source>
        <dbReference type="PROSITE" id="PS51089"/>
    </source>
</evidence>
<dbReference type="PROSITE" id="PS51089">
    <property type="entry name" value="HP"/>
    <property type="match status" value="1"/>
</dbReference>
<dbReference type="SMART" id="SM00153">
    <property type="entry name" value="VHP"/>
    <property type="match status" value="1"/>
</dbReference>
<comment type="pathway">
    <text evidence="3">Cofactor biosynthesis; molybdopterin biosynthesis.</text>
</comment>
<dbReference type="Gene3D" id="2.170.190.11">
    <property type="entry name" value="Molybdopterin biosynthesis moea protein, domain 3"/>
    <property type="match status" value="1"/>
</dbReference>
<feature type="region of interest" description="Disordered" evidence="4">
    <location>
        <begin position="459"/>
        <end position="507"/>
    </location>
</feature>
<comment type="caution">
    <text evidence="6">The sequence shown here is derived from an EMBL/GenBank/DDBJ whole genome shotgun (WGS) entry which is preliminary data.</text>
</comment>
<comment type="catalytic activity">
    <reaction evidence="3">
        <text>adenylyl-molybdopterin + molybdate = Mo-molybdopterin + AMP + H(+)</text>
        <dbReference type="Rhea" id="RHEA:35047"/>
        <dbReference type="ChEBI" id="CHEBI:15378"/>
        <dbReference type="ChEBI" id="CHEBI:36264"/>
        <dbReference type="ChEBI" id="CHEBI:62727"/>
        <dbReference type="ChEBI" id="CHEBI:71302"/>
        <dbReference type="ChEBI" id="CHEBI:456215"/>
    </reaction>
</comment>
<dbReference type="GO" id="GO:0061599">
    <property type="term" value="F:molybdopterin molybdotransferase activity"/>
    <property type="evidence" value="ECO:0007669"/>
    <property type="project" value="UniProtKB-UniRule"/>
</dbReference>
<comment type="similarity">
    <text evidence="3">Belongs to the MoeA family.</text>
</comment>
<feature type="compositionally biased region" description="Pro residues" evidence="4">
    <location>
        <begin position="553"/>
        <end position="568"/>
    </location>
</feature>
<keyword evidence="3" id="KW-0808">Transferase</keyword>
<dbReference type="Gene3D" id="1.10.950.10">
    <property type="entry name" value="Villin headpiece domain"/>
    <property type="match status" value="1"/>
</dbReference>
<dbReference type="InterPro" id="IPR036425">
    <property type="entry name" value="MoaB/Mog-like_dom_sf"/>
</dbReference>
<evidence type="ECO:0000313" key="6">
    <source>
        <dbReference type="EMBL" id="GMI46229.1"/>
    </source>
</evidence>
<proteinExistence type="inferred from homology"/>
<dbReference type="Pfam" id="PF03453">
    <property type="entry name" value="MoeA_N"/>
    <property type="match status" value="1"/>
</dbReference>
<dbReference type="GO" id="GO:0006777">
    <property type="term" value="P:Mo-molybdopterin cofactor biosynthetic process"/>
    <property type="evidence" value="ECO:0007669"/>
    <property type="project" value="UniProtKB-UniRule"/>
</dbReference>
<dbReference type="InterPro" id="IPR036886">
    <property type="entry name" value="Villin_headpiece_dom_sf"/>
</dbReference>
<dbReference type="SMART" id="SM00852">
    <property type="entry name" value="MoCF_biosynth"/>
    <property type="match status" value="1"/>
</dbReference>
<keyword evidence="3" id="KW-0460">Magnesium</keyword>
<reference evidence="7" key="1">
    <citation type="journal article" date="2023" name="Commun. Biol.">
        <title>Genome analysis of Parmales, the sister group of diatoms, reveals the evolutionary specialization of diatoms from phago-mixotrophs to photoautotrophs.</title>
        <authorList>
            <person name="Ban H."/>
            <person name="Sato S."/>
            <person name="Yoshikawa S."/>
            <person name="Yamada K."/>
            <person name="Nakamura Y."/>
            <person name="Ichinomiya M."/>
            <person name="Sato N."/>
            <person name="Blanc-Mathieu R."/>
            <person name="Endo H."/>
            <person name="Kuwata A."/>
            <person name="Ogata H."/>
        </authorList>
    </citation>
    <scope>NUCLEOTIDE SEQUENCE [LARGE SCALE GENOMIC DNA]</scope>
</reference>
<dbReference type="Proteomes" id="UP001165065">
    <property type="component" value="Unassembled WGS sequence"/>
</dbReference>
<dbReference type="SUPFAM" id="SSF53218">
    <property type="entry name" value="Molybdenum cofactor biosynthesis proteins"/>
    <property type="match status" value="1"/>
</dbReference>
<keyword evidence="3" id="KW-0479">Metal-binding</keyword>
<dbReference type="EMBL" id="BRYA01000288">
    <property type="protein sequence ID" value="GMI46229.1"/>
    <property type="molecule type" value="Genomic_DNA"/>
</dbReference>
<evidence type="ECO:0000313" key="7">
    <source>
        <dbReference type="Proteomes" id="UP001165065"/>
    </source>
</evidence>
<dbReference type="GO" id="GO:0005829">
    <property type="term" value="C:cytosol"/>
    <property type="evidence" value="ECO:0007669"/>
    <property type="project" value="TreeGrafter"/>
</dbReference>
<dbReference type="GO" id="GO:0005524">
    <property type="term" value="F:ATP binding"/>
    <property type="evidence" value="ECO:0007669"/>
    <property type="project" value="UniProtKB-UniRule"/>
</dbReference>
<dbReference type="GO" id="GO:0003779">
    <property type="term" value="F:actin binding"/>
    <property type="evidence" value="ECO:0007669"/>
    <property type="project" value="InterPro"/>
</dbReference>
<sequence>MDFRDPKNKSGKQYPAFTLTSALDEVLSMTRPLPAMLVPIHDALHSVLAESVKSPLPLPTFRTAKRDGFAVRIGSEAVDGRDRDVLLTRVEVGVDTSQLGVTVEANEAVWIPQGGMVPVGANAIVEEGAYKEIHTLANTSDEPDKITLSRLPAMGENIAAIGEDLEEGMPVLERGHVLDHFSIGLLASMGIFLVRVHFQPAVGVISVGDHIVDTGSSLQGRGKIRDCSRSSLQALFSHLKVAVTDYGIVPCNPSLVEDKLKEAARKCDIVVVIDYDIEGGGRQDTVKGALEEVGNVKIGKVCMKNASGTTVASCLPSRGPGGGVKFAPRPSIRENGHSPRIVFSVPGNQVGSCQAVTRLLVEPCIRRMKGRDSEDCRPKAVQADIEGGWKGGDEVEVEPCKVALEGGRIVGRPGGVGNTLVPWIDANGILVKEKGGGGRTGTVVLVDTGKDTAMNLLGDGWVGERGGGRGSSVASDSGSIRSSRSSMSSFSERGSSAPPPNPKTLPIRVPSVVPEVEAAAVETVRATPPPIPAVRRSVASEPGASNGSAAASAPPPVPPAKPAKPPPLPRKKTVTINDDKAAANGDKTSTNPKELVRSKSQTMMLLSDEEFEGIFGVTKDAFEKMAKWRQTNLRKQKGYF</sequence>
<comment type="catalytic activity">
    <reaction evidence="3">
        <text>molybdopterin + ATP + H(+) = adenylyl-molybdopterin + diphosphate</text>
        <dbReference type="Rhea" id="RHEA:31331"/>
        <dbReference type="ChEBI" id="CHEBI:15378"/>
        <dbReference type="ChEBI" id="CHEBI:30616"/>
        <dbReference type="ChEBI" id="CHEBI:33019"/>
        <dbReference type="ChEBI" id="CHEBI:58698"/>
        <dbReference type="ChEBI" id="CHEBI:62727"/>
    </reaction>
</comment>
<dbReference type="InterPro" id="IPR005110">
    <property type="entry name" value="MoeA_linker/N"/>
</dbReference>
<dbReference type="Gene3D" id="3.90.105.10">
    <property type="entry name" value="Molybdopterin biosynthesis moea protein, domain 2"/>
    <property type="match status" value="1"/>
</dbReference>
<feature type="compositionally biased region" description="Polar residues" evidence="4">
    <location>
        <begin position="586"/>
        <end position="595"/>
    </location>
</feature>
<dbReference type="PANTHER" id="PTHR10192:SF5">
    <property type="entry name" value="GEPHYRIN"/>
    <property type="match status" value="1"/>
</dbReference>
<dbReference type="Pfam" id="PF02209">
    <property type="entry name" value="VHP"/>
    <property type="match status" value="1"/>
</dbReference>
<feature type="domain" description="HP" evidence="5">
    <location>
        <begin position="562"/>
        <end position="640"/>
    </location>
</feature>
<organism evidence="6 7">
    <name type="scientific">Triparma columacea</name>
    <dbReference type="NCBI Taxonomy" id="722753"/>
    <lineage>
        <taxon>Eukaryota</taxon>
        <taxon>Sar</taxon>
        <taxon>Stramenopiles</taxon>
        <taxon>Ochrophyta</taxon>
        <taxon>Bolidophyceae</taxon>
        <taxon>Parmales</taxon>
        <taxon>Triparmaceae</taxon>
        <taxon>Triparma</taxon>
    </lineage>
</organism>
<dbReference type="Pfam" id="PF00994">
    <property type="entry name" value="MoCF_biosynth"/>
    <property type="match status" value="1"/>
</dbReference>
<dbReference type="SUPFAM" id="SSF63882">
    <property type="entry name" value="MoeA N-terminal region -like"/>
    <property type="match status" value="1"/>
</dbReference>
<comment type="cofactor">
    <cofactor evidence="3">
        <name>Mg(2+)</name>
        <dbReference type="ChEBI" id="CHEBI:18420"/>
    </cofactor>
</comment>
<feature type="region of interest" description="Disordered" evidence="4">
    <location>
        <begin position="532"/>
        <end position="595"/>
    </location>
</feature>
<dbReference type="GO" id="GO:0061598">
    <property type="term" value="F:molybdopterin adenylyltransferase activity"/>
    <property type="evidence" value="ECO:0007669"/>
    <property type="project" value="UniProtKB-UniRule"/>
</dbReference>
<keyword evidence="3" id="KW-0500">Molybdenum</keyword>
<keyword evidence="3" id="KW-0501">Molybdenum cofactor biosynthesis</keyword>
<evidence type="ECO:0000256" key="1">
    <source>
        <dbReference type="ARBA" id="ARBA00008339"/>
    </source>
</evidence>
<protein>
    <recommendedName>
        <fullName evidence="2">molybdopterin adenylyltransferase</fullName>
        <ecNumber evidence="2">2.7.7.75</ecNumber>
    </recommendedName>
</protein>
<keyword evidence="7" id="KW-1185">Reference proteome</keyword>
<dbReference type="InterPro" id="IPR038987">
    <property type="entry name" value="MoeA-like"/>
</dbReference>
<dbReference type="Gene3D" id="3.40.980.10">
    <property type="entry name" value="MoaB/Mog-like domain"/>
    <property type="match status" value="1"/>
</dbReference>
<dbReference type="InterPro" id="IPR001453">
    <property type="entry name" value="MoaB/Mog_dom"/>
</dbReference>
<feature type="compositionally biased region" description="Gly residues" evidence="4">
    <location>
        <begin position="460"/>
        <end position="470"/>
    </location>
</feature>
<dbReference type="SUPFAM" id="SSF47050">
    <property type="entry name" value="VHP, Villin headpiece domain"/>
    <property type="match status" value="1"/>
</dbReference>
<feature type="compositionally biased region" description="Low complexity" evidence="4">
    <location>
        <begin position="471"/>
        <end position="496"/>
    </location>
</feature>
<dbReference type="InterPro" id="IPR036135">
    <property type="entry name" value="MoeA_linker/N_sf"/>
</dbReference>
<evidence type="ECO:0000256" key="3">
    <source>
        <dbReference type="RuleBase" id="RU365090"/>
    </source>
</evidence>
<name>A0A9W7GI87_9STRA</name>
<dbReference type="AlphaFoldDB" id="A0A9W7GI87"/>
<feature type="compositionally biased region" description="Low complexity" evidence="4">
    <location>
        <begin position="539"/>
        <end position="552"/>
    </location>
</feature>
<dbReference type="GO" id="GO:0046872">
    <property type="term" value="F:metal ion binding"/>
    <property type="evidence" value="ECO:0007669"/>
    <property type="project" value="UniProtKB-UniRule"/>
</dbReference>
<dbReference type="EC" id="2.7.7.75" evidence="2"/>
<dbReference type="InterPro" id="IPR003128">
    <property type="entry name" value="Villin_headpiece"/>
</dbReference>
<comment type="function">
    <text evidence="3">Catalyzes two steps in the biosynthesis of the molybdenum cofactor. In the first step, molybdopterin is adenylated. Subsequently, molybdate is inserted into adenylated molybdopterin and AMP is released.</text>
</comment>
<evidence type="ECO:0000256" key="2">
    <source>
        <dbReference type="ARBA" id="ARBA00012509"/>
    </source>
</evidence>